<dbReference type="AlphaFoldDB" id="A0A2S7IQ89"/>
<organism evidence="1 2">
    <name type="scientific">Siphonobacter curvatus</name>
    <dbReference type="NCBI Taxonomy" id="2094562"/>
    <lineage>
        <taxon>Bacteria</taxon>
        <taxon>Pseudomonadati</taxon>
        <taxon>Bacteroidota</taxon>
        <taxon>Cytophagia</taxon>
        <taxon>Cytophagales</taxon>
        <taxon>Cytophagaceae</taxon>
        <taxon>Siphonobacter</taxon>
    </lineage>
</organism>
<evidence type="ECO:0008006" key="3">
    <source>
        <dbReference type="Google" id="ProtNLM"/>
    </source>
</evidence>
<dbReference type="EMBL" id="PTRA01000001">
    <property type="protein sequence ID" value="PQA59852.1"/>
    <property type="molecule type" value="Genomic_DNA"/>
</dbReference>
<name>A0A2S7IQ89_9BACT</name>
<sequence>MYMPYLRGKKFELLALLETNERLVQSESFLPIIEPVNTSGENLETYKLLGEGRFPFVLIINPKVGNHTQDNEVENTILPLLSGNLNNVYIGIILDKDEPISKIINILTGYTNFKKVIIHNTNYKDQDELIEFIENDESIEYNIFDEDETMPNYRISFPANKKIILRDGFVKHKTNKDYPQEDYYCQNVFLYKQQGYYGCSDFLSVGKKYNNGRSGNPHAVVIHYTVTENGENKMFHFLSDRKDGPSNQAGKYLEALNHLIDFLNSGRRFGDNTDGTNEFRSNHKSEYFPGLGGIKKISMKHHIELLFELAK</sequence>
<dbReference type="InterPro" id="IPR047727">
    <property type="entry name" value="Sce7725-like"/>
</dbReference>
<comment type="caution">
    <text evidence="1">The sequence shown here is derived from an EMBL/GenBank/DDBJ whole genome shotgun (WGS) entry which is preliminary data.</text>
</comment>
<protein>
    <recommendedName>
        <fullName evidence="3">Sce7725 family protein</fullName>
    </recommendedName>
</protein>
<evidence type="ECO:0000313" key="1">
    <source>
        <dbReference type="EMBL" id="PQA59852.1"/>
    </source>
</evidence>
<evidence type="ECO:0000313" key="2">
    <source>
        <dbReference type="Proteomes" id="UP000239590"/>
    </source>
</evidence>
<accession>A0A2S7IQ89</accession>
<dbReference type="NCBIfam" id="NF033831">
    <property type="entry name" value="sce7725_fam"/>
    <property type="match status" value="1"/>
</dbReference>
<keyword evidence="2" id="KW-1185">Reference proteome</keyword>
<dbReference type="Proteomes" id="UP000239590">
    <property type="component" value="Unassembled WGS sequence"/>
</dbReference>
<reference evidence="2" key="1">
    <citation type="submission" date="2018-02" db="EMBL/GenBank/DDBJ databases">
        <title>Genome sequencing of Solimonas sp. HR-BB.</title>
        <authorList>
            <person name="Lee Y."/>
            <person name="Jeon C.O."/>
        </authorList>
    </citation>
    <scope>NUCLEOTIDE SEQUENCE [LARGE SCALE GENOMIC DNA]</scope>
    <source>
        <strain evidence="2">HR-U</strain>
    </source>
</reference>
<gene>
    <name evidence="1" type="ORF">C5O19_09580</name>
</gene>
<proteinExistence type="predicted"/>